<reference evidence="2" key="2">
    <citation type="submission" date="2020-04" db="EMBL/GenBank/DDBJ databases">
        <authorList>
            <consortium name="NCBI Genome Project"/>
        </authorList>
    </citation>
    <scope>NUCLEOTIDE SEQUENCE</scope>
    <source>
        <strain evidence="2">CBS 342.82</strain>
    </source>
</reference>
<accession>A0A6J3LR93</accession>
<dbReference type="AlphaFoldDB" id="A0A6J3LR93"/>
<dbReference type="OrthoDB" id="409543at2759"/>
<dbReference type="Pfam" id="PF05704">
    <property type="entry name" value="Caps_synth"/>
    <property type="match status" value="1"/>
</dbReference>
<dbReference type="Gene3D" id="3.90.550.20">
    <property type="match status" value="1"/>
</dbReference>
<evidence type="ECO:0000313" key="2">
    <source>
        <dbReference type="RefSeq" id="XP_033455407.1"/>
    </source>
</evidence>
<dbReference type="InterPro" id="IPR008441">
    <property type="entry name" value="AfumC-like_glycosyl_Trfase"/>
</dbReference>
<dbReference type="Proteomes" id="UP000504637">
    <property type="component" value="Unplaced"/>
</dbReference>
<gene>
    <name evidence="2" type="ORF">K489DRAFT_391264</name>
</gene>
<reference evidence="2" key="3">
    <citation type="submission" date="2025-08" db="UniProtKB">
        <authorList>
            <consortium name="RefSeq"/>
        </authorList>
    </citation>
    <scope>IDENTIFICATION</scope>
    <source>
        <strain evidence="2">CBS 342.82</strain>
    </source>
</reference>
<dbReference type="SUPFAM" id="SSF53448">
    <property type="entry name" value="Nucleotide-diphospho-sugar transferases"/>
    <property type="match status" value="1"/>
</dbReference>
<keyword evidence="1" id="KW-1185">Reference proteome</keyword>
<protein>
    <recommendedName>
        <fullName evidence="3">Capsule polysaccharide biosynthesis protein</fullName>
    </recommendedName>
</protein>
<dbReference type="RefSeq" id="XP_033455407.1">
    <property type="nucleotide sequence ID" value="XM_033606676.1"/>
</dbReference>
<name>A0A6J3LR93_9PEZI</name>
<evidence type="ECO:0000313" key="1">
    <source>
        <dbReference type="Proteomes" id="UP000504637"/>
    </source>
</evidence>
<proteinExistence type="predicted"/>
<evidence type="ECO:0008006" key="3">
    <source>
        <dbReference type="Google" id="ProtNLM"/>
    </source>
</evidence>
<dbReference type="GO" id="GO:0016757">
    <property type="term" value="F:glycosyltransferase activity"/>
    <property type="evidence" value="ECO:0007669"/>
    <property type="project" value="InterPro"/>
</dbReference>
<sequence>MTSHGPKFEIPQEFASQLRYREGSVDQKNDEELLRGLTEHVPVTSEKNIWAFWDKGIQCLPAWCRRNICDWMRICSGTGWTVRVLDVIPGSPNHFLKFLPKDMLPSAIVEDEMTGPYTGAHSSDLLSGGLLYLFGGTYMDVGCILLRSLDDIAWDELEDSSSAYRIAVPLAYGQTAANHFVMSRKGDPFIKRWHELWIHLWKGRKDHHGLFDNPLLSNIPALSTYDPVKSAKFSTLGVTMEPREFMEYIGQVLAWQRLTLLEDPGDADGFNGAEYWQKHVFAFDSHDECFGLESCVGFKGETGLKVLTTSMADTATDEYQTAYRAIWRTLTGSSMQKVSHYKGMTQDPCLGTLLDMPEHEGKDAAAGTFAELLRFGAVHFQQTRKIEQVETNPPPQIFKKGLYEVF</sequence>
<dbReference type="GeneID" id="54364476"/>
<reference evidence="2" key="1">
    <citation type="submission" date="2020-01" db="EMBL/GenBank/DDBJ databases">
        <authorList>
            <consortium name="DOE Joint Genome Institute"/>
            <person name="Haridas S."/>
            <person name="Albert R."/>
            <person name="Binder M."/>
            <person name="Bloem J."/>
            <person name="Labutti K."/>
            <person name="Salamov A."/>
            <person name="Andreopoulos B."/>
            <person name="Baker S.E."/>
            <person name="Barry K."/>
            <person name="Bills G."/>
            <person name="Bluhm B.H."/>
            <person name="Cannon C."/>
            <person name="Castanera R."/>
            <person name="Culley D.E."/>
            <person name="Daum C."/>
            <person name="Ezra D."/>
            <person name="Gonzalez J.B."/>
            <person name="Henrissat B."/>
            <person name="Kuo A."/>
            <person name="Liang C."/>
            <person name="Lipzen A."/>
            <person name="Lutzoni F."/>
            <person name="Magnuson J."/>
            <person name="Mondo S."/>
            <person name="Nolan M."/>
            <person name="Ohm R."/>
            <person name="Pangilinan J."/>
            <person name="Park H.-J."/>
            <person name="Ramirez L."/>
            <person name="Alfaro M."/>
            <person name="Sun H."/>
            <person name="Tritt A."/>
            <person name="Yoshinaga Y."/>
            <person name="Zwiers L.-H."/>
            <person name="Turgeon B.G."/>
            <person name="Goodwin S.B."/>
            <person name="Spatafora J.W."/>
            <person name="Crous P.W."/>
            <person name="Grigoriev I.V."/>
        </authorList>
    </citation>
    <scope>NUCLEOTIDE SEQUENCE</scope>
    <source>
        <strain evidence="2">CBS 342.82</strain>
    </source>
</reference>
<dbReference type="InterPro" id="IPR029044">
    <property type="entry name" value="Nucleotide-diphossugar_trans"/>
</dbReference>
<organism evidence="2">
    <name type="scientific">Dissoconium aciculare CBS 342.82</name>
    <dbReference type="NCBI Taxonomy" id="1314786"/>
    <lineage>
        <taxon>Eukaryota</taxon>
        <taxon>Fungi</taxon>
        <taxon>Dikarya</taxon>
        <taxon>Ascomycota</taxon>
        <taxon>Pezizomycotina</taxon>
        <taxon>Dothideomycetes</taxon>
        <taxon>Dothideomycetidae</taxon>
        <taxon>Mycosphaerellales</taxon>
        <taxon>Dissoconiaceae</taxon>
        <taxon>Dissoconium</taxon>
    </lineage>
</organism>